<sequence length="70" mass="7810">MKTETHPTYFPEAKVACACGRKFTAGSTKEKLEVEICSNCHPFYTGNEKILDAAGRVEKFKARKARAKSK</sequence>
<dbReference type="PRINTS" id="PR01249">
    <property type="entry name" value="RIBOSOMALL31"/>
</dbReference>
<dbReference type="STRING" id="1618607.UY86_C0013G0002"/>
<name>A0A0G2A8H7_9BACT</name>
<dbReference type="PANTHER" id="PTHR33280">
    <property type="entry name" value="50S RIBOSOMAL PROTEIN L31, CHLOROPLASTIC"/>
    <property type="match status" value="1"/>
</dbReference>
<accession>A0A0G2A8H7</accession>
<dbReference type="Pfam" id="PF01197">
    <property type="entry name" value="Ribosomal_L31"/>
    <property type="match status" value="1"/>
</dbReference>
<evidence type="ECO:0000256" key="3">
    <source>
        <dbReference type="RuleBase" id="RU000564"/>
    </source>
</evidence>
<dbReference type="EMBL" id="LCRR01000013">
    <property type="protein sequence ID" value="KKW37247.1"/>
    <property type="molecule type" value="Genomic_DNA"/>
</dbReference>
<dbReference type="PANTHER" id="PTHR33280:SF1">
    <property type="entry name" value="LARGE RIBOSOMAL SUBUNIT PROTEIN BL31C"/>
    <property type="match status" value="1"/>
</dbReference>
<dbReference type="InterPro" id="IPR042105">
    <property type="entry name" value="Ribosomal_bL31_sf"/>
</dbReference>
<dbReference type="Gene3D" id="4.10.830.30">
    <property type="entry name" value="Ribosomal protein L31"/>
    <property type="match status" value="1"/>
</dbReference>
<evidence type="ECO:0000256" key="1">
    <source>
        <dbReference type="ARBA" id="ARBA00022980"/>
    </source>
</evidence>
<evidence type="ECO:0000313" key="4">
    <source>
        <dbReference type="EMBL" id="KKW37247.1"/>
    </source>
</evidence>
<dbReference type="NCBIfam" id="NF000612">
    <property type="entry name" value="PRK00019.1"/>
    <property type="match status" value="1"/>
</dbReference>
<keyword evidence="1 3" id="KW-0689">Ribosomal protein</keyword>
<dbReference type="GO" id="GO:0005840">
    <property type="term" value="C:ribosome"/>
    <property type="evidence" value="ECO:0007669"/>
    <property type="project" value="UniProtKB-KW"/>
</dbReference>
<dbReference type="GO" id="GO:0003735">
    <property type="term" value="F:structural constituent of ribosome"/>
    <property type="evidence" value="ECO:0007669"/>
    <property type="project" value="InterPro"/>
</dbReference>
<evidence type="ECO:0000256" key="2">
    <source>
        <dbReference type="ARBA" id="ARBA00023274"/>
    </source>
</evidence>
<keyword evidence="2 3" id="KW-0687">Ribonucleoprotein</keyword>
<gene>
    <name evidence="4" type="ORF">UY86_C0013G0002</name>
</gene>
<dbReference type="GO" id="GO:0006412">
    <property type="term" value="P:translation"/>
    <property type="evidence" value="ECO:0007669"/>
    <property type="project" value="InterPro"/>
</dbReference>
<dbReference type="PATRIC" id="fig|1618607.3.peg.642"/>
<organism evidence="4 5">
    <name type="scientific">Candidatus Adlerbacteria bacterium GW2011_GWB1_54_7</name>
    <dbReference type="NCBI Taxonomy" id="1618607"/>
    <lineage>
        <taxon>Bacteria</taxon>
        <taxon>Candidatus Adleribacteriota</taxon>
    </lineage>
</organism>
<dbReference type="AlphaFoldDB" id="A0A0G2A8H7"/>
<dbReference type="InterPro" id="IPR002150">
    <property type="entry name" value="Ribosomal_bL31"/>
</dbReference>
<reference evidence="4 5" key="1">
    <citation type="journal article" date="2015" name="Nature">
        <title>rRNA introns, odd ribosomes, and small enigmatic genomes across a large radiation of phyla.</title>
        <authorList>
            <person name="Brown C.T."/>
            <person name="Hug L.A."/>
            <person name="Thomas B.C."/>
            <person name="Sharon I."/>
            <person name="Castelle C.J."/>
            <person name="Singh A."/>
            <person name="Wilkins M.J."/>
            <person name="Williams K.H."/>
            <person name="Banfield J.F."/>
        </authorList>
    </citation>
    <scope>NUCLEOTIDE SEQUENCE [LARGE SCALE GENOMIC DNA]</scope>
</reference>
<evidence type="ECO:0000313" key="5">
    <source>
        <dbReference type="Proteomes" id="UP000033852"/>
    </source>
</evidence>
<protein>
    <recommendedName>
        <fullName evidence="3">50S ribosomal protein L31</fullName>
    </recommendedName>
</protein>
<dbReference type="Proteomes" id="UP000033852">
    <property type="component" value="Unassembled WGS sequence"/>
</dbReference>
<dbReference type="NCBIfam" id="TIGR00105">
    <property type="entry name" value="L31"/>
    <property type="match status" value="1"/>
</dbReference>
<dbReference type="PROSITE" id="PS01143">
    <property type="entry name" value="RIBOSOMAL_L31"/>
    <property type="match status" value="1"/>
</dbReference>
<comment type="caution">
    <text evidence="4">The sequence shown here is derived from an EMBL/GenBank/DDBJ whole genome shotgun (WGS) entry which is preliminary data.</text>
</comment>
<proteinExistence type="inferred from homology"/>
<comment type="similarity">
    <text evidence="3">Belongs to the bacterial ribosomal protein bL31 family.</text>
</comment>
<dbReference type="GO" id="GO:1990904">
    <property type="term" value="C:ribonucleoprotein complex"/>
    <property type="evidence" value="ECO:0007669"/>
    <property type="project" value="UniProtKB-KW"/>
</dbReference>
<dbReference type="InterPro" id="IPR034704">
    <property type="entry name" value="Ribosomal_bL28/bL31-like_sf"/>
</dbReference>
<dbReference type="SUPFAM" id="SSF143800">
    <property type="entry name" value="L28p-like"/>
    <property type="match status" value="1"/>
</dbReference>